<organism evidence="2 3">
    <name type="scientific">Deinococcus arenae</name>
    <dbReference type="NCBI Taxonomy" id="1452751"/>
    <lineage>
        <taxon>Bacteria</taxon>
        <taxon>Thermotogati</taxon>
        <taxon>Deinococcota</taxon>
        <taxon>Deinococci</taxon>
        <taxon>Deinococcales</taxon>
        <taxon>Deinococcaceae</taxon>
        <taxon>Deinococcus</taxon>
    </lineage>
</organism>
<dbReference type="EMBL" id="BMQG01000032">
    <property type="protein sequence ID" value="GGM59810.1"/>
    <property type="molecule type" value="Genomic_DNA"/>
</dbReference>
<sequence length="67" mass="7763">MRQRRTGVGVNPGEHRCFEGESLLFEDILGKVPDDQEGQQDTQEQAQEGAQGKVWWERHARYPAPRR</sequence>
<dbReference type="AlphaFoldDB" id="A0A8H9LAN6"/>
<name>A0A8H9LAN6_9DEIO</name>
<protein>
    <submittedName>
        <fullName evidence="2">Uncharacterized protein</fullName>
    </submittedName>
</protein>
<feature type="compositionally biased region" description="Low complexity" evidence="1">
    <location>
        <begin position="39"/>
        <end position="52"/>
    </location>
</feature>
<accession>A0A8H9LAN6</accession>
<evidence type="ECO:0000256" key="1">
    <source>
        <dbReference type="SAM" id="MobiDB-lite"/>
    </source>
</evidence>
<evidence type="ECO:0000313" key="2">
    <source>
        <dbReference type="EMBL" id="GGM59810.1"/>
    </source>
</evidence>
<reference evidence="3" key="1">
    <citation type="journal article" date="2019" name="Int. J. Syst. Evol. Microbiol.">
        <title>The Global Catalogue of Microorganisms (GCM) 10K type strain sequencing project: providing services to taxonomists for standard genome sequencing and annotation.</title>
        <authorList>
            <consortium name="The Broad Institute Genomics Platform"/>
            <consortium name="The Broad Institute Genome Sequencing Center for Infectious Disease"/>
            <person name="Wu L."/>
            <person name="Ma J."/>
        </authorList>
    </citation>
    <scope>NUCLEOTIDE SEQUENCE [LARGE SCALE GENOMIC DNA]</scope>
    <source>
        <strain evidence="3">JCM 31047</strain>
    </source>
</reference>
<evidence type="ECO:0000313" key="3">
    <source>
        <dbReference type="Proteomes" id="UP000600547"/>
    </source>
</evidence>
<comment type="caution">
    <text evidence="2">The sequence shown here is derived from an EMBL/GenBank/DDBJ whole genome shotgun (WGS) entry which is preliminary data.</text>
</comment>
<feature type="region of interest" description="Disordered" evidence="1">
    <location>
        <begin position="31"/>
        <end position="67"/>
    </location>
</feature>
<proteinExistence type="predicted"/>
<keyword evidence="3" id="KW-1185">Reference proteome</keyword>
<gene>
    <name evidence="2" type="ORF">GCM10008956_39370</name>
</gene>
<dbReference type="Proteomes" id="UP000600547">
    <property type="component" value="Unassembled WGS sequence"/>
</dbReference>